<protein>
    <recommendedName>
        <fullName evidence="3">Amidoligase enzyme</fullName>
    </recommendedName>
</protein>
<dbReference type="Proteomes" id="UP000226431">
    <property type="component" value="Unassembled WGS sequence"/>
</dbReference>
<dbReference type="AlphaFoldDB" id="A0A2C5ZIH0"/>
<keyword evidence="2" id="KW-1185">Reference proteome</keyword>
<dbReference type="EMBL" id="NJES01000034">
    <property type="protein sequence ID" value="PHH79786.1"/>
    <property type="molecule type" value="Genomic_DNA"/>
</dbReference>
<gene>
    <name evidence="1" type="ORF">CDD80_3779</name>
</gene>
<dbReference type="OrthoDB" id="4940520at2759"/>
<sequence length="412" mass="47829">MASRCLPETQFGIELEFVSPPMAEIVMLKHQTKIPRELVSRDLRREGCFYNLALLLQSNGLPSAMEIILTESDCGEDPYRNDALEESFVKSNLRVMDPSNVSDDLTKDLRFQYWIFKPECDLTDQAMYSFWSEIELNTPILHESEAKSGFPRVNKALELIAKAHDAGVHINPYCGLHVQISPVTGLKPRQAAKVITIVFLVEHRLLFHLCHPTRRTRHDTIMKSMFGSIEEGFSPSRWERLDLEMRDWMPKSFLAIHGDRMRPVWDTNNGMADVSECLYFPDSKVANHTERCALNVNGHHYNDIWTYTLEFRHAQASFNKEFVANWTTLLLAIAKIGYLPAPEYKAIVERLWSVVKVDPQPRDSWRWLLRILSHGVPQCEGLRLDEAYWERRLRDYETKSYPDVFEGRAVLR</sequence>
<dbReference type="STRING" id="2004952.A0A2C5ZIH0"/>
<accession>A0A2C5ZIH0</accession>
<evidence type="ECO:0000313" key="2">
    <source>
        <dbReference type="Proteomes" id="UP000226431"/>
    </source>
</evidence>
<dbReference type="PANTHER" id="PTHR36847">
    <property type="entry name" value="AMIDOLIGASE ENZYME"/>
    <property type="match status" value="1"/>
</dbReference>
<reference evidence="1 2" key="1">
    <citation type="submission" date="2017-06" db="EMBL/GenBank/DDBJ databases">
        <title>Ant-infecting Ophiocordyceps genomes reveal a high diversity of potential behavioral manipulation genes and a possible major role for enterotoxins.</title>
        <authorList>
            <person name="De Bekker C."/>
            <person name="Evans H.C."/>
            <person name="Brachmann A."/>
            <person name="Hughes D.P."/>
        </authorList>
    </citation>
    <scope>NUCLEOTIDE SEQUENCE [LARGE SCALE GENOMIC DNA]</scope>
    <source>
        <strain evidence="1 2">Map16</strain>
    </source>
</reference>
<organism evidence="1 2">
    <name type="scientific">Ophiocordyceps camponoti-rufipedis</name>
    <dbReference type="NCBI Taxonomy" id="2004952"/>
    <lineage>
        <taxon>Eukaryota</taxon>
        <taxon>Fungi</taxon>
        <taxon>Dikarya</taxon>
        <taxon>Ascomycota</taxon>
        <taxon>Pezizomycotina</taxon>
        <taxon>Sordariomycetes</taxon>
        <taxon>Hypocreomycetidae</taxon>
        <taxon>Hypocreales</taxon>
        <taxon>Ophiocordycipitaceae</taxon>
        <taxon>Ophiocordyceps</taxon>
    </lineage>
</organism>
<comment type="caution">
    <text evidence="1">The sequence shown here is derived from an EMBL/GenBank/DDBJ whole genome shotgun (WGS) entry which is preliminary data.</text>
</comment>
<dbReference type="PANTHER" id="PTHR36847:SF1">
    <property type="entry name" value="AMIDOLIGASE ENZYME"/>
    <property type="match status" value="1"/>
</dbReference>
<evidence type="ECO:0008006" key="3">
    <source>
        <dbReference type="Google" id="ProtNLM"/>
    </source>
</evidence>
<evidence type="ECO:0000313" key="1">
    <source>
        <dbReference type="EMBL" id="PHH79786.1"/>
    </source>
</evidence>
<proteinExistence type="predicted"/>
<name>A0A2C5ZIH0_9HYPO</name>